<evidence type="ECO:0008006" key="3">
    <source>
        <dbReference type="Google" id="ProtNLM"/>
    </source>
</evidence>
<sequence length="54" mass="5574">MPSPSLSGHDVGIAWPPNRAPIALAVLSTRQRQDAEAVDPLIAKATALAVEALS</sequence>
<proteinExistence type="predicted"/>
<gene>
    <name evidence="1" type="ORF">GCM10010390_81220</name>
</gene>
<comment type="caution">
    <text evidence="1">The sequence shown here is derived from an EMBL/GenBank/DDBJ whole genome shotgun (WGS) entry which is preliminary data.</text>
</comment>
<dbReference type="EMBL" id="BAAABZ010000081">
    <property type="protein sequence ID" value="GAA0566394.1"/>
    <property type="molecule type" value="Genomic_DNA"/>
</dbReference>
<organism evidence="1 2">
    <name type="scientific">Streptomyces mordarskii</name>
    <dbReference type="NCBI Taxonomy" id="1226758"/>
    <lineage>
        <taxon>Bacteria</taxon>
        <taxon>Bacillati</taxon>
        <taxon>Actinomycetota</taxon>
        <taxon>Actinomycetes</taxon>
        <taxon>Kitasatosporales</taxon>
        <taxon>Streptomycetaceae</taxon>
        <taxon>Streptomyces</taxon>
    </lineage>
</organism>
<evidence type="ECO:0000313" key="2">
    <source>
        <dbReference type="Proteomes" id="UP001501576"/>
    </source>
</evidence>
<protein>
    <recommendedName>
        <fullName evidence="3">Beta-lactamase</fullName>
    </recommendedName>
</protein>
<dbReference type="Proteomes" id="UP001501576">
    <property type="component" value="Unassembled WGS sequence"/>
</dbReference>
<keyword evidence="2" id="KW-1185">Reference proteome</keyword>
<dbReference type="Gene3D" id="3.40.710.10">
    <property type="entry name" value="DD-peptidase/beta-lactamase superfamily"/>
    <property type="match status" value="1"/>
</dbReference>
<dbReference type="SUPFAM" id="SSF56601">
    <property type="entry name" value="beta-lactamase/transpeptidase-like"/>
    <property type="match status" value="1"/>
</dbReference>
<name>A0ABN1EGV7_9ACTN</name>
<accession>A0ABN1EGV7</accession>
<dbReference type="InterPro" id="IPR012338">
    <property type="entry name" value="Beta-lactam/transpept-like"/>
</dbReference>
<evidence type="ECO:0000313" key="1">
    <source>
        <dbReference type="EMBL" id="GAA0566394.1"/>
    </source>
</evidence>
<reference evidence="1 2" key="1">
    <citation type="journal article" date="2019" name="Int. J. Syst. Evol. Microbiol.">
        <title>The Global Catalogue of Microorganisms (GCM) 10K type strain sequencing project: providing services to taxonomists for standard genome sequencing and annotation.</title>
        <authorList>
            <consortium name="The Broad Institute Genomics Platform"/>
            <consortium name="The Broad Institute Genome Sequencing Center for Infectious Disease"/>
            <person name="Wu L."/>
            <person name="Ma J."/>
        </authorList>
    </citation>
    <scope>NUCLEOTIDE SEQUENCE [LARGE SCALE GENOMIC DNA]</scope>
    <source>
        <strain evidence="1 2">JCM 5052</strain>
    </source>
</reference>